<sequence>MMLYGPFLISLVPGIIGLTLSWLFSKKGFSLWGRMLPGSLLTIAAAILFYHGYVNIRGFEGAVYGILGFFFIIYALPSFIIGAKMKSSERKMNG</sequence>
<keyword evidence="1" id="KW-0472">Membrane</keyword>
<proteinExistence type="predicted"/>
<evidence type="ECO:0008006" key="4">
    <source>
        <dbReference type="Google" id="ProtNLM"/>
    </source>
</evidence>
<dbReference type="AlphaFoldDB" id="A0A845F982"/>
<feature type="transmembrane region" description="Helical" evidence="1">
    <location>
        <begin position="6"/>
        <end position="24"/>
    </location>
</feature>
<dbReference type="Proteomes" id="UP000450457">
    <property type="component" value="Unassembled WGS sequence"/>
</dbReference>
<dbReference type="EMBL" id="WMFA01000002">
    <property type="protein sequence ID" value="MYL70793.1"/>
    <property type="molecule type" value="Genomic_DNA"/>
</dbReference>
<protein>
    <recommendedName>
        <fullName evidence="4">Preprotein translocase subunit SecD</fullName>
    </recommendedName>
</protein>
<dbReference type="GeneID" id="78006934"/>
<feature type="transmembrane region" description="Helical" evidence="1">
    <location>
        <begin position="31"/>
        <end position="50"/>
    </location>
</feature>
<name>A0A845F982_9BACI</name>
<keyword evidence="1" id="KW-1133">Transmembrane helix</keyword>
<accession>A0A845F982</accession>
<evidence type="ECO:0000313" key="3">
    <source>
        <dbReference type="Proteomes" id="UP000450457"/>
    </source>
</evidence>
<dbReference type="OrthoDB" id="2742590at2"/>
<comment type="caution">
    <text evidence="2">The sequence shown here is derived from an EMBL/GenBank/DDBJ whole genome shotgun (WGS) entry which is preliminary data.</text>
</comment>
<gene>
    <name evidence="2" type="ORF">GLW00_08020</name>
</gene>
<feature type="transmembrane region" description="Helical" evidence="1">
    <location>
        <begin position="62"/>
        <end position="83"/>
    </location>
</feature>
<organism evidence="2 3">
    <name type="scientific">Halobacillus litoralis</name>
    <dbReference type="NCBI Taxonomy" id="45668"/>
    <lineage>
        <taxon>Bacteria</taxon>
        <taxon>Bacillati</taxon>
        <taxon>Bacillota</taxon>
        <taxon>Bacilli</taxon>
        <taxon>Bacillales</taxon>
        <taxon>Bacillaceae</taxon>
        <taxon>Halobacillus</taxon>
    </lineage>
</organism>
<dbReference type="RefSeq" id="WP_160912912.1">
    <property type="nucleotide sequence ID" value="NZ_WMFA01000002.1"/>
</dbReference>
<keyword evidence="1" id="KW-0812">Transmembrane</keyword>
<reference evidence="2 3" key="1">
    <citation type="submission" date="2019-11" db="EMBL/GenBank/DDBJ databases">
        <title>Genome sequences of 17 halophilic strains isolated from different environments.</title>
        <authorList>
            <person name="Furrow R.E."/>
        </authorList>
    </citation>
    <scope>NUCLEOTIDE SEQUENCE [LARGE SCALE GENOMIC DNA]</scope>
    <source>
        <strain evidence="2 3">SL-4</strain>
    </source>
</reference>
<evidence type="ECO:0000313" key="2">
    <source>
        <dbReference type="EMBL" id="MYL70793.1"/>
    </source>
</evidence>
<evidence type="ECO:0000256" key="1">
    <source>
        <dbReference type="SAM" id="Phobius"/>
    </source>
</evidence>